<accession>A0ABT6MJ26</accession>
<proteinExistence type="predicted"/>
<protein>
    <submittedName>
        <fullName evidence="1">Uncharacterized protein</fullName>
    </submittedName>
</protein>
<evidence type="ECO:0000313" key="1">
    <source>
        <dbReference type="EMBL" id="MDH6284326.1"/>
    </source>
</evidence>
<reference evidence="1 2" key="1">
    <citation type="submission" date="2023-04" db="EMBL/GenBank/DDBJ databases">
        <title>Forest soil microbial communities from Buena Vista Peninsula, Colon Province, Panama.</title>
        <authorList>
            <person name="Bouskill N."/>
        </authorList>
    </citation>
    <scope>NUCLEOTIDE SEQUENCE [LARGE SCALE GENOMIC DNA]</scope>
    <source>
        <strain evidence="1 2">CFH S0262</strain>
    </source>
</reference>
<organism evidence="1 2">
    <name type="scientific">Prescottella agglutinans</name>
    <dbReference type="NCBI Taxonomy" id="1644129"/>
    <lineage>
        <taxon>Bacteria</taxon>
        <taxon>Bacillati</taxon>
        <taxon>Actinomycetota</taxon>
        <taxon>Actinomycetes</taxon>
        <taxon>Mycobacteriales</taxon>
        <taxon>Nocardiaceae</taxon>
        <taxon>Prescottella</taxon>
    </lineage>
</organism>
<name>A0ABT6MJ26_9NOCA</name>
<keyword evidence="2" id="KW-1185">Reference proteome</keyword>
<evidence type="ECO:0000313" key="2">
    <source>
        <dbReference type="Proteomes" id="UP001160334"/>
    </source>
</evidence>
<dbReference type="Proteomes" id="UP001160334">
    <property type="component" value="Unassembled WGS sequence"/>
</dbReference>
<gene>
    <name evidence="1" type="ORF">M2280_005584</name>
</gene>
<dbReference type="EMBL" id="JARXVC010000020">
    <property type="protein sequence ID" value="MDH6284326.1"/>
    <property type="molecule type" value="Genomic_DNA"/>
</dbReference>
<sequence length="46" mass="4902">MTHVTCPFVLVTAGCLEGQVLRTENEVLSATPVKDSAALKVKLESD</sequence>
<comment type="caution">
    <text evidence="1">The sequence shown here is derived from an EMBL/GenBank/DDBJ whole genome shotgun (WGS) entry which is preliminary data.</text>
</comment>